<sequence>MDPSKEERLLQNYMKMASQVTEFLWQHARVSCQVREKQNETLHNVTVLGNKTLPAKVEEVLNKGPKYSYEPRKQRHQLLAMVRTVADRAAEDDKVRLVGDGVASLKRTRQLSALPSDDPFGIGSSSQLVEFMECVEK</sequence>
<name>A0A9D4Q3B5_RHISA</name>
<reference evidence="1" key="1">
    <citation type="journal article" date="2020" name="Cell">
        <title>Large-Scale Comparative Analyses of Tick Genomes Elucidate Their Genetic Diversity and Vector Capacities.</title>
        <authorList>
            <consortium name="Tick Genome and Microbiome Consortium (TIGMIC)"/>
            <person name="Jia N."/>
            <person name="Wang J."/>
            <person name="Shi W."/>
            <person name="Du L."/>
            <person name="Sun Y."/>
            <person name="Zhan W."/>
            <person name="Jiang J.F."/>
            <person name="Wang Q."/>
            <person name="Zhang B."/>
            <person name="Ji P."/>
            <person name="Bell-Sakyi L."/>
            <person name="Cui X.M."/>
            <person name="Yuan T.T."/>
            <person name="Jiang B.G."/>
            <person name="Yang W.F."/>
            <person name="Lam T.T."/>
            <person name="Chang Q.C."/>
            <person name="Ding S.J."/>
            <person name="Wang X.J."/>
            <person name="Zhu J.G."/>
            <person name="Ruan X.D."/>
            <person name="Zhao L."/>
            <person name="Wei J.T."/>
            <person name="Ye R.Z."/>
            <person name="Que T.C."/>
            <person name="Du C.H."/>
            <person name="Zhou Y.H."/>
            <person name="Cheng J.X."/>
            <person name="Dai P.F."/>
            <person name="Guo W.B."/>
            <person name="Han X.H."/>
            <person name="Huang E.J."/>
            <person name="Li L.F."/>
            <person name="Wei W."/>
            <person name="Gao Y.C."/>
            <person name="Liu J.Z."/>
            <person name="Shao H.Z."/>
            <person name="Wang X."/>
            <person name="Wang C.C."/>
            <person name="Yang T.C."/>
            <person name="Huo Q.B."/>
            <person name="Li W."/>
            <person name="Chen H.Y."/>
            <person name="Chen S.E."/>
            <person name="Zhou L.G."/>
            <person name="Ni X.B."/>
            <person name="Tian J.H."/>
            <person name="Sheng Y."/>
            <person name="Liu T."/>
            <person name="Pan Y.S."/>
            <person name="Xia L.Y."/>
            <person name="Li J."/>
            <person name="Zhao F."/>
            <person name="Cao W.C."/>
        </authorList>
    </citation>
    <scope>NUCLEOTIDE SEQUENCE</scope>
    <source>
        <strain evidence="1">Rsan-2018</strain>
    </source>
</reference>
<evidence type="ECO:0000313" key="1">
    <source>
        <dbReference type="EMBL" id="KAH7963564.1"/>
    </source>
</evidence>
<evidence type="ECO:0000313" key="2">
    <source>
        <dbReference type="EMBL" id="KAH7986675.1"/>
    </source>
</evidence>
<evidence type="ECO:0000313" key="3">
    <source>
        <dbReference type="Proteomes" id="UP000821837"/>
    </source>
</evidence>
<comment type="caution">
    <text evidence="1">The sequence shown here is derived from an EMBL/GenBank/DDBJ whole genome shotgun (WGS) entry which is preliminary data.</text>
</comment>
<reference evidence="1" key="2">
    <citation type="submission" date="2021-09" db="EMBL/GenBank/DDBJ databases">
        <authorList>
            <person name="Jia N."/>
            <person name="Wang J."/>
            <person name="Shi W."/>
            <person name="Du L."/>
            <person name="Sun Y."/>
            <person name="Zhan W."/>
            <person name="Jiang J."/>
            <person name="Wang Q."/>
            <person name="Zhang B."/>
            <person name="Ji P."/>
            <person name="Sakyi L.B."/>
            <person name="Cui X."/>
            <person name="Yuan T."/>
            <person name="Jiang B."/>
            <person name="Yang W."/>
            <person name="Lam T.T.-Y."/>
            <person name="Chang Q."/>
            <person name="Ding S."/>
            <person name="Wang X."/>
            <person name="Zhu J."/>
            <person name="Ruan X."/>
            <person name="Zhao L."/>
            <person name="Wei J."/>
            <person name="Que T."/>
            <person name="Du C."/>
            <person name="Cheng J."/>
            <person name="Dai P."/>
            <person name="Han X."/>
            <person name="Huang E."/>
            <person name="Gao Y."/>
            <person name="Liu J."/>
            <person name="Shao H."/>
            <person name="Ye R."/>
            <person name="Li L."/>
            <person name="Wei W."/>
            <person name="Wang X."/>
            <person name="Wang C."/>
            <person name="Huo Q."/>
            <person name="Li W."/>
            <person name="Guo W."/>
            <person name="Chen H."/>
            <person name="Chen S."/>
            <person name="Zhou L."/>
            <person name="Zhou L."/>
            <person name="Ni X."/>
            <person name="Tian J."/>
            <person name="Zhou Y."/>
            <person name="Sheng Y."/>
            <person name="Liu T."/>
            <person name="Pan Y."/>
            <person name="Xia L."/>
            <person name="Li J."/>
            <person name="Zhao F."/>
            <person name="Cao W."/>
        </authorList>
    </citation>
    <scope>NUCLEOTIDE SEQUENCE</scope>
    <source>
        <strain evidence="1">Rsan-2018</strain>
        <tissue evidence="1">Larvae</tissue>
    </source>
</reference>
<dbReference type="Proteomes" id="UP000821837">
    <property type="component" value="Chromosome 3"/>
</dbReference>
<gene>
    <name evidence="1" type="ORF">HPB52_021640</name>
    <name evidence="2" type="ORF">HPB52_024819</name>
</gene>
<accession>A0A9D4Q3B5</accession>
<protein>
    <submittedName>
        <fullName evidence="1">Uncharacterized protein</fullName>
    </submittedName>
</protein>
<dbReference type="AlphaFoldDB" id="A0A9D4Q3B5"/>
<keyword evidence="3" id="KW-1185">Reference proteome</keyword>
<dbReference type="EMBL" id="JABSTV010000329">
    <property type="protein sequence ID" value="KAH7986675.1"/>
    <property type="molecule type" value="Genomic_DNA"/>
</dbReference>
<proteinExistence type="predicted"/>
<dbReference type="EMBL" id="JABSTV010001249">
    <property type="protein sequence ID" value="KAH7963564.1"/>
    <property type="molecule type" value="Genomic_DNA"/>
</dbReference>
<organism evidence="1 3">
    <name type="scientific">Rhipicephalus sanguineus</name>
    <name type="common">Brown dog tick</name>
    <name type="synonym">Ixodes sanguineus</name>
    <dbReference type="NCBI Taxonomy" id="34632"/>
    <lineage>
        <taxon>Eukaryota</taxon>
        <taxon>Metazoa</taxon>
        <taxon>Ecdysozoa</taxon>
        <taxon>Arthropoda</taxon>
        <taxon>Chelicerata</taxon>
        <taxon>Arachnida</taxon>
        <taxon>Acari</taxon>
        <taxon>Parasitiformes</taxon>
        <taxon>Ixodida</taxon>
        <taxon>Ixodoidea</taxon>
        <taxon>Ixodidae</taxon>
        <taxon>Rhipicephalinae</taxon>
        <taxon>Rhipicephalus</taxon>
        <taxon>Rhipicephalus</taxon>
    </lineage>
</organism>